<dbReference type="CDD" id="cd01838">
    <property type="entry name" value="Isoamyl_acetate_hydrolase_like"/>
    <property type="match status" value="1"/>
</dbReference>
<feature type="domain" description="SGNH hydrolase-type esterase" evidence="3">
    <location>
        <begin position="48"/>
        <end position="237"/>
    </location>
</feature>
<reference evidence="4" key="1">
    <citation type="journal article" date="2019" name="Plant J.">
        <title>Chlorella vulgaris genome assembly and annotation reveals the molecular basis for metabolic acclimation to high light conditions.</title>
        <authorList>
            <person name="Cecchin M."/>
            <person name="Marcolungo L."/>
            <person name="Rossato M."/>
            <person name="Girolomoni L."/>
            <person name="Cosentino E."/>
            <person name="Cuine S."/>
            <person name="Li-Beisson Y."/>
            <person name="Delledonne M."/>
            <person name="Ballottari M."/>
        </authorList>
    </citation>
    <scope>NUCLEOTIDE SEQUENCE</scope>
    <source>
        <strain evidence="4">211/11P</strain>
    </source>
</reference>
<dbReference type="AlphaFoldDB" id="A0A9D4TZW7"/>
<dbReference type="InterPro" id="IPR045136">
    <property type="entry name" value="Iah1-like"/>
</dbReference>
<evidence type="ECO:0000313" key="5">
    <source>
        <dbReference type="Proteomes" id="UP001055712"/>
    </source>
</evidence>
<comment type="caution">
    <text evidence="4">The sequence shown here is derived from an EMBL/GenBank/DDBJ whole genome shotgun (WGS) entry which is preliminary data.</text>
</comment>
<keyword evidence="5" id="KW-1185">Reference proteome</keyword>
<evidence type="ECO:0000256" key="1">
    <source>
        <dbReference type="ARBA" id="ARBA00022801"/>
    </source>
</evidence>
<protein>
    <recommendedName>
        <fullName evidence="3">SGNH hydrolase-type esterase domain-containing protein</fullName>
    </recommendedName>
</protein>
<keyword evidence="2" id="KW-0732">Signal</keyword>
<dbReference type="FunFam" id="3.40.50.1110:FF:000002">
    <property type="entry name" value="isoamyl acetate-hydrolyzing esterase 1 homolog"/>
    <property type="match status" value="1"/>
</dbReference>
<dbReference type="EMBL" id="SIDB01000001">
    <property type="protein sequence ID" value="KAI3438645.1"/>
    <property type="molecule type" value="Genomic_DNA"/>
</dbReference>
<dbReference type="PANTHER" id="PTHR14209">
    <property type="entry name" value="ISOAMYL ACETATE-HYDROLYZING ESTERASE 1"/>
    <property type="match status" value="1"/>
</dbReference>
<name>A0A9D4TZW7_CHLVU</name>
<dbReference type="InterPro" id="IPR013830">
    <property type="entry name" value="SGNH_hydro"/>
</dbReference>
<organism evidence="4 5">
    <name type="scientific">Chlorella vulgaris</name>
    <name type="common">Green alga</name>
    <dbReference type="NCBI Taxonomy" id="3077"/>
    <lineage>
        <taxon>Eukaryota</taxon>
        <taxon>Viridiplantae</taxon>
        <taxon>Chlorophyta</taxon>
        <taxon>core chlorophytes</taxon>
        <taxon>Trebouxiophyceae</taxon>
        <taxon>Chlorellales</taxon>
        <taxon>Chlorellaceae</taxon>
        <taxon>Chlorella clade</taxon>
        <taxon>Chlorella</taxon>
    </lineage>
</organism>
<dbReference type="OrthoDB" id="671439at2759"/>
<evidence type="ECO:0000313" key="4">
    <source>
        <dbReference type="EMBL" id="KAI3438645.1"/>
    </source>
</evidence>
<evidence type="ECO:0000259" key="3">
    <source>
        <dbReference type="Pfam" id="PF13472"/>
    </source>
</evidence>
<dbReference type="Pfam" id="PF13472">
    <property type="entry name" value="Lipase_GDSL_2"/>
    <property type="match status" value="1"/>
</dbReference>
<dbReference type="SUPFAM" id="SSF52266">
    <property type="entry name" value="SGNH hydrolase"/>
    <property type="match status" value="1"/>
</dbReference>
<feature type="signal peptide" evidence="2">
    <location>
        <begin position="1"/>
        <end position="31"/>
    </location>
</feature>
<dbReference type="Gene3D" id="3.40.50.1110">
    <property type="entry name" value="SGNH hydrolase"/>
    <property type="match status" value="1"/>
</dbReference>
<keyword evidence="1" id="KW-0378">Hydrolase</keyword>
<evidence type="ECO:0000256" key="2">
    <source>
        <dbReference type="SAM" id="SignalP"/>
    </source>
</evidence>
<proteinExistence type="predicted"/>
<sequence>MDAAQGPAMVTIGCALHLLFIALTCIACSQASAVITHTTVMRPQFVTFGDSITQRGFEPGWGSLLANAYQRRADVVSRGYSGYNSRWALQLLDAVFPQPSAAAPPPRLATVFFGANDAALPDRGSARQHVPLAEFKGNLRAIVQHLHRIGVPAVVLITPPPISEPDRITHVLQTYGVHLEEPERTNEVAGQYAAAVEEVGAELGLPCLNLWQAFQAEQDWQHRLLSDGLHLTAEGNACLYRLLQQLIDQRFPALRVAALPMDAPDHSDIDPTNVQAAFDKHFSRRGGSREEL</sequence>
<accession>A0A9D4TZW7</accession>
<dbReference type="PANTHER" id="PTHR14209:SF19">
    <property type="entry name" value="ISOAMYL ACETATE-HYDROLYZING ESTERASE 1 HOMOLOG"/>
    <property type="match status" value="1"/>
</dbReference>
<gene>
    <name evidence="4" type="ORF">D9Q98_001067</name>
</gene>
<dbReference type="InterPro" id="IPR036514">
    <property type="entry name" value="SGNH_hydro_sf"/>
</dbReference>
<dbReference type="Proteomes" id="UP001055712">
    <property type="component" value="Unassembled WGS sequence"/>
</dbReference>
<feature type="chain" id="PRO_5038473021" description="SGNH hydrolase-type esterase domain-containing protein" evidence="2">
    <location>
        <begin position="32"/>
        <end position="292"/>
    </location>
</feature>
<dbReference type="GO" id="GO:0016787">
    <property type="term" value="F:hydrolase activity"/>
    <property type="evidence" value="ECO:0007669"/>
    <property type="project" value="UniProtKB-KW"/>
</dbReference>
<reference evidence="4" key="2">
    <citation type="submission" date="2020-11" db="EMBL/GenBank/DDBJ databases">
        <authorList>
            <person name="Cecchin M."/>
            <person name="Marcolungo L."/>
            <person name="Rossato M."/>
            <person name="Girolomoni L."/>
            <person name="Cosentino E."/>
            <person name="Cuine S."/>
            <person name="Li-Beisson Y."/>
            <person name="Delledonne M."/>
            <person name="Ballottari M."/>
        </authorList>
    </citation>
    <scope>NUCLEOTIDE SEQUENCE</scope>
    <source>
        <strain evidence="4">211/11P</strain>
        <tissue evidence="4">Whole cell</tissue>
    </source>
</reference>